<dbReference type="Gene3D" id="3.40.390.10">
    <property type="entry name" value="Collagenase (Catalytic Domain)"/>
    <property type="match status" value="2"/>
</dbReference>
<protein>
    <submittedName>
        <fullName evidence="3">Peptidase family M13</fullName>
    </submittedName>
</protein>
<dbReference type="PANTHER" id="PTHR11733:SF167">
    <property type="entry name" value="FI17812P1-RELATED"/>
    <property type="match status" value="1"/>
</dbReference>
<evidence type="ECO:0000313" key="3">
    <source>
        <dbReference type="EMBL" id="KJH46064.1"/>
    </source>
</evidence>
<dbReference type="PANTHER" id="PTHR11733">
    <property type="entry name" value="ZINC METALLOPROTEASE FAMILY M13 NEPRILYSIN-RELATED"/>
    <property type="match status" value="1"/>
</dbReference>
<dbReference type="InterPro" id="IPR024079">
    <property type="entry name" value="MetalloPept_cat_dom_sf"/>
</dbReference>
<sequence length="272" mass="31290">MTDLKQSMKLVISEADWMDDEIKRVALQKLEKMSYTFEFGSTAVDEKKSVLKNIYEGVQMTIDSYFDNALELKKTIMRDNLNRLRNSSAKDVLSSTMIAVDSFHLFTRNEIILPPAIMQFPMFVAEAPPYFNYAAIGFGIGHEITHGFDDLGAQYDETGNLNVWWDRHTLETFQKKQKCFIAQYSKQIEPLTKKNAYKMRSSRENDALAVPGLSIFSPEQLFFIAYANTWCEAVRNSSLNYIMETDVHSLGMFSTNPPFQKCDYTSKYVLKS</sequence>
<dbReference type="Pfam" id="PF01431">
    <property type="entry name" value="Peptidase_M13"/>
    <property type="match status" value="1"/>
</dbReference>
<dbReference type="PRINTS" id="PR00786">
    <property type="entry name" value="NEPRILYSIN"/>
</dbReference>
<evidence type="ECO:0000259" key="2">
    <source>
        <dbReference type="Pfam" id="PF01431"/>
    </source>
</evidence>
<name>A0A0D8XQJ3_DICVI</name>
<dbReference type="SUPFAM" id="SSF55486">
    <property type="entry name" value="Metalloproteases ('zincins'), catalytic domain"/>
    <property type="match status" value="1"/>
</dbReference>
<dbReference type="GO" id="GO:0016485">
    <property type="term" value="P:protein processing"/>
    <property type="evidence" value="ECO:0007669"/>
    <property type="project" value="TreeGrafter"/>
</dbReference>
<dbReference type="InterPro" id="IPR000718">
    <property type="entry name" value="Peptidase_M13"/>
</dbReference>
<proteinExistence type="inferred from homology"/>
<reference evidence="3 4" key="1">
    <citation type="submission" date="2013-11" db="EMBL/GenBank/DDBJ databases">
        <title>Draft genome of the bovine lungworm Dictyocaulus viviparus.</title>
        <authorList>
            <person name="Mitreva M."/>
        </authorList>
    </citation>
    <scope>NUCLEOTIDE SEQUENCE [LARGE SCALE GENOMIC DNA]</scope>
    <source>
        <strain evidence="3 4">HannoverDv2000</strain>
    </source>
</reference>
<dbReference type="GO" id="GO:0005886">
    <property type="term" value="C:plasma membrane"/>
    <property type="evidence" value="ECO:0007669"/>
    <property type="project" value="TreeGrafter"/>
</dbReference>
<dbReference type="STRING" id="29172.A0A0D8XQJ3"/>
<dbReference type="InterPro" id="IPR042089">
    <property type="entry name" value="Peptidase_M13_dom_2"/>
</dbReference>
<reference evidence="4" key="2">
    <citation type="journal article" date="2016" name="Sci. Rep.">
        <title>Dictyocaulus viviparus genome, variome and transcriptome elucidate lungworm biology and support future intervention.</title>
        <authorList>
            <person name="McNulty S.N."/>
            <person name="Strube C."/>
            <person name="Rosa B.A."/>
            <person name="Martin J.C."/>
            <person name="Tyagi R."/>
            <person name="Choi Y.J."/>
            <person name="Wang Q."/>
            <person name="Hallsworth Pepin K."/>
            <person name="Zhang X."/>
            <person name="Ozersky P."/>
            <person name="Wilson R.K."/>
            <person name="Sternberg P.W."/>
            <person name="Gasser R.B."/>
            <person name="Mitreva M."/>
        </authorList>
    </citation>
    <scope>NUCLEOTIDE SEQUENCE [LARGE SCALE GENOMIC DNA]</scope>
    <source>
        <strain evidence="4">HannoverDv2000</strain>
    </source>
</reference>
<dbReference type="OrthoDB" id="6475849at2759"/>
<accession>A0A0D8XQJ3</accession>
<dbReference type="Proteomes" id="UP000053766">
    <property type="component" value="Unassembled WGS sequence"/>
</dbReference>
<dbReference type="AlphaFoldDB" id="A0A0D8XQJ3"/>
<feature type="domain" description="Peptidase M13 C-terminal" evidence="2">
    <location>
        <begin position="106"/>
        <end position="197"/>
    </location>
</feature>
<dbReference type="EMBL" id="KN716371">
    <property type="protein sequence ID" value="KJH46064.1"/>
    <property type="molecule type" value="Genomic_DNA"/>
</dbReference>
<dbReference type="PROSITE" id="PS51885">
    <property type="entry name" value="NEPRILYSIN"/>
    <property type="match status" value="1"/>
</dbReference>
<keyword evidence="4" id="KW-1185">Reference proteome</keyword>
<comment type="similarity">
    <text evidence="1">Belongs to the peptidase M13 family.</text>
</comment>
<dbReference type="Gene3D" id="1.10.1380.10">
    <property type="entry name" value="Neutral endopeptidase , domain2"/>
    <property type="match status" value="1"/>
</dbReference>
<evidence type="ECO:0000256" key="1">
    <source>
        <dbReference type="ARBA" id="ARBA00007357"/>
    </source>
</evidence>
<evidence type="ECO:0000313" key="4">
    <source>
        <dbReference type="Proteomes" id="UP000053766"/>
    </source>
</evidence>
<organism evidence="3 4">
    <name type="scientific">Dictyocaulus viviparus</name>
    <name type="common">Bovine lungworm</name>
    <dbReference type="NCBI Taxonomy" id="29172"/>
    <lineage>
        <taxon>Eukaryota</taxon>
        <taxon>Metazoa</taxon>
        <taxon>Ecdysozoa</taxon>
        <taxon>Nematoda</taxon>
        <taxon>Chromadorea</taxon>
        <taxon>Rhabditida</taxon>
        <taxon>Rhabditina</taxon>
        <taxon>Rhabditomorpha</taxon>
        <taxon>Strongyloidea</taxon>
        <taxon>Metastrongylidae</taxon>
        <taxon>Dictyocaulus</taxon>
    </lineage>
</organism>
<gene>
    <name evidence="3" type="ORF">DICVIV_07874</name>
</gene>
<dbReference type="InterPro" id="IPR018497">
    <property type="entry name" value="Peptidase_M13_C"/>
</dbReference>
<dbReference type="GO" id="GO:0004222">
    <property type="term" value="F:metalloendopeptidase activity"/>
    <property type="evidence" value="ECO:0007669"/>
    <property type="project" value="InterPro"/>
</dbReference>